<dbReference type="AlphaFoldDB" id="A0A1X7BYT6"/>
<dbReference type="Gene3D" id="3.40.190.10">
    <property type="entry name" value="Periplasmic binding protein-like II"/>
    <property type="match status" value="2"/>
</dbReference>
<dbReference type="EMBL" id="FWXB01000035">
    <property type="protein sequence ID" value="SMC14670.1"/>
    <property type="molecule type" value="Genomic_DNA"/>
</dbReference>
<accession>A0A1X7BYT6</accession>
<keyword evidence="1 2" id="KW-0732">Signal</keyword>
<dbReference type="RefSeq" id="WP_085802561.1">
    <property type="nucleotide sequence ID" value="NZ_FWXB01000035.1"/>
</dbReference>
<evidence type="ECO:0000313" key="3">
    <source>
        <dbReference type="EMBL" id="SMC14670.1"/>
    </source>
</evidence>
<dbReference type="Proteomes" id="UP000193224">
    <property type="component" value="Unassembled WGS sequence"/>
</dbReference>
<dbReference type="SUPFAM" id="SSF53850">
    <property type="entry name" value="Periplasmic binding protein-like II"/>
    <property type="match status" value="1"/>
</dbReference>
<gene>
    <name evidence="3" type="ORF">ROA7745_04539</name>
</gene>
<protein>
    <recommendedName>
        <fullName evidence="5">Bacterial extracellular solute-binding protein</fullName>
    </recommendedName>
</protein>
<evidence type="ECO:0008006" key="5">
    <source>
        <dbReference type="Google" id="ProtNLM"/>
    </source>
</evidence>
<dbReference type="OrthoDB" id="8673316at2"/>
<feature type="chain" id="PRO_5012891666" description="Bacterial extracellular solute-binding protein" evidence="2">
    <location>
        <begin position="21"/>
        <end position="359"/>
    </location>
</feature>
<name>A0A1X7BYT6_9RHOB</name>
<evidence type="ECO:0000256" key="1">
    <source>
        <dbReference type="ARBA" id="ARBA00022729"/>
    </source>
</evidence>
<evidence type="ECO:0000313" key="4">
    <source>
        <dbReference type="Proteomes" id="UP000193224"/>
    </source>
</evidence>
<feature type="signal peptide" evidence="2">
    <location>
        <begin position="1"/>
        <end position="20"/>
    </location>
</feature>
<evidence type="ECO:0000256" key="2">
    <source>
        <dbReference type="SAM" id="SignalP"/>
    </source>
</evidence>
<reference evidence="3 4" key="1">
    <citation type="submission" date="2017-03" db="EMBL/GenBank/DDBJ databases">
        <authorList>
            <person name="Afonso C.L."/>
            <person name="Miller P.J."/>
            <person name="Scott M.A."/>
            <person name="Spackman E."/>
            <person name="Goraichik I."/>
            <person name="Dimitrov K.M."/>
            <person name="Suarez D.L."/>
            <person name="Swayne D.E."/>
        </authorList>
    </citation>
    <scope>NUCLEOTIDE SEQUENCE [LARGE SCALE GENOMIC DNA]</scope>
    <source>
        <strain evidence="3 4">CECT 7745</strain>
    </source>
</reference>
<proteinExistence type="predicted"/>
<dbReference type="Pfam" id="PF13343">
    <property type="entry name" value="SBP_bac_6"/>
    <property type="match status" value="1"/>
</dbReference>
<organism evidence="3 4">
    <name type="scientific">Roseovarius aestuarii</name>
    <dbReference type="NCBI Taxonomy" id="475083"/>
    <lineage>
        <taxon>Bacteria</taxon>
        <taxon>Pseudomonadati</taxon>
        <taxon>Pseudomonadota</taxon>
        <taxon>Alphaproteobacteria</taxon>
        <taxon>Rhodobacterales</taxon>
        <taxon>Roseobacteraceae</taxon>
        <taxon>Roseovarius</taxon>
    </lineage>
</organism>
<keyword evidence="4" id="KW-1185">Reference proteome</keyword>
<dbReference type="PANTHER" id="PTHR30006:SF2">
    <property type="entry name" value="ABC TRANSPORTER SUBSTRATE-BINDING PROTEIN"/>
    <property type="match status" value="1"/>
</dbReference>
<sequence>MKHVLMSAVAGMLFASSALATEIETKSLEELYADAVAEGGELVIRAGGDKDDQADYYLDMFKERFPEIKVTHSVDLSFYHASRYDNARNDADKSEVPDIIQLQTLHDYDYYAERGLLESYKPRNWEKVYPDYKDPHGNWVGLFGVAFTNVFNSGLINEDDAPRDALDYLDSALKGQVILTYPHTDDAVLYQFWNLKEKYGWEYLEKLVATEPTWVRGTSMPYVAIDNGWYVASFTTSWAFVPFEGSDTRLVLPEEDYFLTWFQTAAIPTDAKNKAAAKLYLNWMLSEEFQGEWLQFPVRMDIESPNGYKSHLHYNTSPADFHRFMLKRDQVERFRLQIEQLVGPAEGPAPLELDYSVKP</sequence>
<dbReference type="PANTHER" id="PTHR30006">
    <property type="entry name" value="THIAMINE-BINDING PERIPLASMIC PROTEIN-RELATED"/>
    <property type="match status" value="1"/>
</dbReference>